<protein>
    <submittedName>
        <fullName evidence="4">Uncharacterized protein</fullName>
    </submittedName>
</protein>
<dbReference type="STRING" id="139420.A0A371DQK8"/>
<dbReference type="AlphaFoldDB" id="A0A371DQK8"/>
<dbReference type="GO" id="GO:0005634">
    <property type="term" value="C:nucleus"/>
    <property type="evidence" value="ECO:0007669"/>
    <property type="project" value="UniProtKB-SubCell"/>
</dbReference>
<accession>A0A371DQK8</accession>
<sequence length="189" mass="21191">MSGGPITPPRSRGMAAGHDPETTPTRQRRGGRAWPSLVPGPEFSISRKKSWEEDAVTSLADPRDFQSLAFGEIWKGDLIQSSKDAFTDFLNNLKMEFWPLKAQSYHRMCRALRKKDHNGWSDMAAIILEASMLFAGHPDLALSLNHCLPPGYSLEAAKDYVSVITPTEAWRQYPDGRREQYAVIPSSSR</sequence>
<reference evidence="4 5" key="1">
    <citation type="journal article" date="2018" name="Biotechnol. Biofuels">
        <title>Integrative visual omics of the white-rot fungus Polyporus brumalis exposes the biotechnological potential of its oxidative enzymes for delignifying raw plant biomass.</title>
        <authorList>
            <person name="Miyauchi S."/>
            <person name="Rancon A."/>
            <person name="Drula E."/>
            <person name="Hage H."/>
            <person name="Chaduli D."/>
            <person name="Favel A."/>
            <person name="Grisel S."/>
            <person name="Henrissat B."/>
            <person name="Herpoel-Gimbert I."/>
            <person name="Ruiz-Duenas F.J."/>
            <person name="Chevret D."/>
            <person name="Hainaut M."/>
            <person name="Lin J."/>
            <person name="Wang M."/>
            <person name="Pangilinan J."/>
            <person name="Lipzen A."/>
            <person name="Lesage-Meessen L."/>
            <person name="Navarro D."/>
            <person name="Riley R."/>
            <person name="Grigoriev I.V."/>
            <person name="Zhou S."/>
            <person name="Raouche S."/>
            <person name="Rosso M.N."/>
        </authorList>
    </citation>
    <scope>NUCLEOTIDE SEQUENCE [LARGE SCALE GENOMIC DNA]</scope>
    <source>
        <strain evidence="4 5">BRFM 1820</strain>
    </source>
</reference>
<evidence type="ECO:0000313" key="4">
    <source>
        <dbReference type="EMBL" id="RDX54826.1"/>
    </source>
</evidence>
<dbReference type="OrthoDB" id="2746071at2759"/>
<proteinExistence type="predicted"/>
<gene>
    <name evidence="4" type="ORF">OH76DRAFT_1415513</name>
</gene>
<evidence type="ECO:0000256" key="3">
    <source>
        <dbReference type="SAM" id="MobiDB-lite"/>
    </source>
</evidence>
<keyword evidence="2" id="KW-0539">Nucleus</keyword>
<dbReference type="SUPFAM" id="SSF47762">
    <property type="entry name" value="PAH2 domain"/>
    <property type="match status" value="1"/>
</dbReference>
<keyword evidence="5" id="KW-1185">Reference proteome</keyword>
<organism evidence="4 5">
    <name type="scientific">Lentinus brumalis</name>
    <dbReference type="NCBI Taxonomy" id="2498619"/>
    <lineage>
        <taxon>Eukaryota</taxon>
        <taxon>Fungi</taxon>
        <taxon>Dikarya</taxon>
        <taxon>Basidiomycota</taxon>
        <taxon>Agaricomycotina</taxon>
        <taxon>Agaricomycetes</taxon>
        <taxon>Polyporales</taxon>
        <taxon>Polyporaceae</taxon>
        <taxon>Lentinus</taxon>
    </lineage>
</organism>
<dbReference type="InterPro" id="IPR036600">
    <property type="entry name" value="PAH_sf"/>
</dbReference>
<dbReference type="Proteomes" id="UP000256964">
    <property type="component" value="Unassembled WGS sequence"/>
</dbReference>
<name>A0A371DQK8_9APHY</name>
<dbReference type="EMBL" id="KZ857384">
    <property type="protein sequence ID" value="RDX54826.1"/>
    <property type="molecule type" value="Genomic_DNA"/>
</dbReference>
<dbReference type="GO" id="GO:0006355">
    <property type="term" value="P:regulation of DNA-templated transcription"/>
    <property type="evidence" value="ECO:0007669"/>
    <property type="project" value="InterPro"/>
</dbReference>
<evidence type="ECO:0000256" key="1">
    <source>
        <dbReference type="ARBA" id="ARBA00004123"/>
    </source>
</evidence>
<evidence type="ECO:0000256" key="2">
    <source>
        <dbReference type="ARBA" id="ARBA00023242"/>
    </source>
</evidence>
<feature type="region of interest" description="Disordered" evidence="3">
    <location>
        <begin position="1"/>
        <end position="41"/>
    </location>
</feature>
<evidence type="ECO:0000313" key="5">
    <source>
        <dbReference type="Proteomes" id="UP000256964"/>
    </source>
</evidence>
<comment type="subcellular location">
    <subcellularLocation>
        <location evidence="1">Nucleus</location>
    </subcellularLocation>
</comment>